<dbReference type="RefSeq" id="XP_042924254.1">
    <property type="nucleotide sequence ID" value="XM_043063548.1"/>
</dbReference>
<dbReference type="PaxDb" id="3055-EDP05034"/>
<evidence type="ECO:0000313" key="3">
    <source>
        <dbReference type="Proteomes" id="UP000006906"/>
    </source>
</evidence>
<dbReference type="GeneID" id="66053839"/>
<protein>
    <recommendedName>
        <fullName evidence="4">Ankyrin repeat domain-containing protein</fullName>
    </recommendedName>
</protein>
<dbReference type="OrthoDB" id="547727at2759"/>
<dbReference type="GO" id="GO:0004620">
    <property type="term" value="F:phospholipase activity"/>
    <property type="evidence" value="ECO:0000318"/>
    <property type="project" value="GO_Central"/>
</dbReference>
<dbReference type="SUPFAM" id="SSF48403">
    <property type="entry name" value="Ankyrin repeat"/>
    <property type="match status" value="1"/>
</dbReference>
<dbReference type="PANTHER" id="PTHR12393:SF6">
    <property type="entry name" value="SPHINGOMYELIN PHOSPHODIESTERASE 2"/>
    <property type="match status" value="1"/>
</dbReference>
<proteinExistence type="predicted"/>
<dbReference type="InterPro" id="IPR036770">
    <property type="entry name" value="Ankyrin_rpt-contain_sf"/>
</dbReference>
<reference evidence="2 3" key="1">
    <citation type="journal article" date="2007" name="Science">
        <title>The Chlamydomonas genome reveals the evolution of key animal and plant functions.</title>
        <authorList>
            <person name="Merchant S.S."/>
            <person name="Prochnik S.E."/>
            <person name="Vallon O."/>
            <person name="Harris E.H."/>
            <person name="Karpowicz S.J."/>
            <person name="Witman G.B."/>
            <person name="Terry A."/>
            <person name="Salamov A."/>
            <person name="Fritz-Laylin L.K."/>
            <person name="Marechal-Drouard L."/>
            <person name="Marshall W.F."/>
            <person name="Qu L.H."/>
            <person name="Nelson D.R."/>
            <person name="Sanderfoot A.A."/>
            <person name="Spalding M.H."/>
            <person name="Kapitonov V.V."/>
            <person name="Ren Q."/>
            <person name="Ferris P."/>
            <person name="Lindquist E."/>
            <person name="Shapiro H."/>
            <person name="Lucas S.M."/>
            <person name="Grimwood J."/>
            <person name="Schmutz J."/>
            <person name="Cardol P."/>
            <person name="Cerutti H."/>
            <person name="Chanfreau G."/>
            <person name="Chen C.L."/>
            <person name="Cognat V."/>
            <person name="Croft M.T."/>
            <person name="Dent R."/>
            <person name="Dutcher S."/>
            <person name="Fernandez E."/>
            <person name="Fukuzawa H."/>
            <person name="Gonzalez-Ballester D."/>
            <person name="Gonzalez-Halphen D."/>
            <person name="Hallmann A."/>
            <person name="Hanikenne M."/>
            <person name="Hippler M."/>
            <person name="Inwood W."/>
            <person name="Jabbari K."/>
            <person name="Kalanon M."/>
            <person name="Kuras R."/>
            <person name="Lefebvre P.A."/>
            <person name="Lemaire S.D."/>
            <person name="Lobanov A.V."/>
            <person name="Lohr M."/>
            <person name="Manuell A."/>
            <person name="Meier I."/>
            <person name="Mets L."/>
            <person name="Mittag M."/>
            <person name="Mittelmeier T."/>
            <person name="Moroney J.V."/>
            <person name="Moseley J."/>
            <person name="Napoli C."/>
            <person name="Nedelcu A.M."/>
            <person name="Niyogi K."/>
            <person name="Novoselov S.V."/>
            <person name="Paulsen I.T."/>
            <person name="Pazour G."/>
            <person name="Purton S."/>
            <person name="Ral J.P."/>
            <person name="Riano-Pachon D.M."/>
            <person name="Riekhof W."/>
            <person name="Rymarquis L."/>
            <person name="Schroda M."/>
            <person name="Stern D."/>
            <person name="Umen J."/>
            <person name="Willows R."/>
            <person name="Wilson N."/>
            <person name="Zimmer S.L."/>
            <person name="Allmer J."/>
            <person name="Balk J."/>
            <person name="Bisova K."/>
            <person name="Chen C.J."/>
            <person name="Elias M."/>
            <person name="Gendler K."/>
            <person name="Hauser C."/>
            <person name="Lamb M.R."/>
            <person name="Ledford H."/>
            <person name="Long J.C."/>
            <person name="Minagawa J."/>
            <person name="Page M.D."/>
            <person name="Pan J."/>
            <person name="Pootakham W."/>
            <person name="Roje S."/>
            <person name="Rose A."/>
            <person name="Stahlberg E."/>
            <person name="Terauchi A.M."/>
            <person name="Yang P."/>
            <person name="Ball S."/>
            <person name="Bowler C."/>
            <person name="Dieckmann C.L."/>
            <person name="Gladyshev V.N."/>
            <person name="Green P."/>
            <person name="Jorgensen R."/>
            <person name="Mayfield S."/>
            <person name="Mueller-Roeber B."/>
            <person name="Rajamani S."/>
            <person name="Sayre R.T."/>
            <person name="Brokstein P."/>
            <person name="Dubchak I."/>
            <person name="Goodstein D."/>
            <person name="Hornick L."/>
            <person name="Huang Y.W."/>
            <person name="Jhaveri J."/>
            <person name="Luo Y."/>
            <person name="Martinez D."/>
            <person name="Ngau W.C."/>
            <person name="Otillar B."/>
            <person name="Poliakov A."/>
            <person name="Porter A."/>
            <person name="Szajkowski L."/>
            <person name="Werner G."/>
            <person name="Zhou K."/>
            <person name="Grigoriev I.V."/>
            <person name="Rokhsar D.S."/>
            <person name="Grossman A.R."/>
        </authorList>
    </citation>
    <scope>NUCLEOTIDE SEQUENCE [LARGE SCALE GENOMIC DNA]</scope>
    <source>
        <strain evidence="3">CC-503</strain>
    </source>
</reference>
<organism evidence="2 3">
    <name type="scientific">Chlamydomonas reinhardtii</name>
    <name type="common">Chlamydomonas smithii</name>
    <dbReference type="NCBI Taxonomy" id="3055"/>
    <lineage>
        <taxon>Eukaryota</taxon>
        <taxon>Viridiplantae</taxon>
        <taxon>Chlorophyta</taxon>
        <taxon>core chlorophytes</taxon>
        <taxon>Chlorophyceae</taxon>
        <taxon>CS clade</taxon>
        <taxon>Chlamydomonadales</taxon>
        <taxon>Chlamydomonadaceae</taxon>
        <taxon>Chlamydomonas</taxon>
    </lineage>
</organism>
<dbReference type="Gramene" id="PNW82882">
    <property type="protein sequence ID" value="PNW82882"/>
    <property type="gene ID" value="CHLRE_06g298200v5"/>
</dbReference>
<dbReference type="PANTHER" id="PTHR12393">
    <property type="entry name" value="SPHINGOMYELIN PHOSPHODIESTERASE RELATED"/>
    <property type="match status" value="1"/>
</dbReference>
<dbReference type="ExpressionAtlas" id="A0A2K3DQR3">
    <property type="expression patterns" value="baseline"/>
</dbReference>
<dbReference type="AlphaFoldDB" id="A0A2K3DQR3"/>
<dbReference type="GO" id="GO:0030149">
    <property type="term" value="P:sphingolipid catabolic process"/>
    <property type="evidence" value="ECO:0000318"/>
    <property type="project" value="GO_Central"/>
</dbReference>
<evidence type="ECO:0008006" key="4">
    <source>
        <dbReference type="Google" id="ProtNLM"/>
    </source>
</evidence>
<sequence length="666" mass="71495">MTLRLLNKATAQLLSAHKVVRAAEPLPVHEYARVPQPLVHRSTLIQRKQIVCGAARGGSLEAVQAALKATGLCPDSWLFTAAAAAPGPGVALALCEGLAAMGCPLHNRTFSTEPSTLCSAAAAGNGDVCDWLLAGGRCAWGEAAAFAAARGGHADLAQRLLYLCPKDGRADCAAQELVVAAAHGCGVRDLERTYTYWLGGRAQQLQQWRLQLHQQPQQQPPPADGQPQQPHPMQAGNAAAGRFGPAYVEKRSDGFRCEVADAQFEAMLIAAAGSPTACWLEKLDVLLRRHCDEANAQLASGRDNDALLVRLYEAAMQRPDGLDRVRAMWEQRRWRPSGGADLMRVVEAAARRGDVPALRYLLDTVGARTQLRWGEQCCMCAPLCLRAAAAAGSVEALQLLVGCYGSLGCCDFSLSCVLEDAAAEGHIGVVEWVLREAAKPATGRAAAVACWRREGLPKFLKRGAAEVVMERGLLRGQTEVVRWALDHGVRATQGRGFVWWLVAARAGCVEVLRQLAECGCFKPGAEAYSGALGDRRTLRELSRLRLGGSSACQGLLALLEDPDVPLSELRWLLEGDREGAAAALLAALNATKGKALRLKDAAYSVRACAVLGGPAAEGLRHEGEWQLAVQAVARRGEGPEAQEIRAWLEQWRRENAGRMVPGRMRL</sequence>
<dbReference type="EMBL" id="CM008967">
    <property type="protein sequence ID" value="PNW82882.1"/>
    <property type="molecule type" value="Genomic_DNA"/>
</dbReference>
<keyword evidence="3" id="KW-1185">Reference proteome</keyword>
<evidence type="ECO:0000313" key="2">
    <source>
        <dbReference type="EMBL" id="PNW82882.1"/>
    </source>
</evidence>
<dbReference type="GO" id="GO:0016020">
    <property type="term" value="C:membrane"/>
    <property type="evidence" value="ECO:0000318"/>
    <property type="project" value="GO_Central"/>
</dbReference>
<dbReference type="GO" id="GO:0046513">
    <property type="term" value="P:ceramide biosynthetic process"/>
    <property type="evidence" value="ECO:0000318"/>
    <property type="project" value="GO_Central"/>
</dbReference>
<dbReference type="Proteomes" id="UP000006906">
    <property type="component" value="Chromosome 6"/>
</dbReference>
<name>A0A2K3DQR3_CHLRE</name>
<feature type="region of interest" description="Disordered" evidence="1">
    <location>
        <begin position="211"/>
        <end position="239"/>
    </location>
</feature>
<dbReference type="InParanoid" id="A0A2K3DQR3"/>
<gene>
    <name evidence="2" type="ORF">CHLRE_06g298200v5</name>
</gene>
<dbReference type="KEGG" id="cre:CHLRE_06g298200v5"/>
<dbReference type="STRING" id="3055.A0A2K3DQR3"/>
<dbReference type="GO" id="GO:0005783">
    <property type="term" value="C:endoplasmic reticulum"/>
    <property type="evidence" value="ECO:0000318"/>
    <property type="project" value="GO_Central"/>
</dbReference>
<accession>A0A2K3DQR3</accession>
<evidence type="ECO:0000256" key="1">
    <source>
        <dbReference type="SAM" id="MobiDB-lite"/>
    </source>
</evidence>
<dbReference type="Gene3D" id="1.25.40.20">
    <property type="entry name" value="Ankyrin repeat-containing domain"/>
    <property type="match status" value="1"/>
</dbReference>
<dbReference type="GO" id="GO:0071944">
    <property type="term" value="C:cell periphery"/>
    <property type="evidence" value="ECO:0000318"/>
    <property type="project" value="GO_Central"/>
</dbReference>